<protein>
    <submittedName>
        <fullName evidence="1">Uncharacterized protein</fullName>
    </submittedName>
</protein>
<gene>
    <name evidence="1" type="ORF">IFM89_016970</name>
</gene>
<dbReference type="OrthoDB" id="10264738at2759"/>
<accession>A0A835LRF9</accession>
<organism evidence="1 2">
    <name type="scientific">Coptis chinensis</name>
    <dbReference type="NCBI Taxonomy" id="261450"/>
    <lineage>
        <taxon>Eukaryota</taxon>
        <taxon>Viridiplantae</taxon>
        <taxon>Streptophyta</taxon>
        <taxon>Embryophyta</taxon>
        <taxon>Tracheophyta</taxon>
        <taxon>Spermatophyta</taxon>
        <taxon>Magnoliopsida</taxon>
        <taxon>Ranunculales</taxon>
        <taxon>Ranunculaceae</taxon>
        <taxon>Coptidoideae</taxon>
        <taxon>Coptis</taxon>
    </lineage>
</organism>
<evidence type="ECO:0000313" key="1">
    <source>
        <dbReference type="EMBL" id="KAF9605393.1"/>
    </source>
</evidence>
<name>A0A835LRF9_9MAGN</name>
<reference evidence="1 2" key="1">
    <citation type="submission" date="2020-10" db="EMBL/GenBank/DDBJ databases">
        <title>The Coptis chinensis genome and diversification of protoberbering-type alkaloids.</title>
        <authorList>
            <person name="Wang B."/>
            <person name="Shu S."/>
            <person name="Song C."/>
            <person name="Liu Y."/>
        </authorList>
    </citation>
    <scope>NUCLEOTIDE SEQUENCE [LARGE SCALE GENOMIC DNA]</scope>
    <source>
        <strain evidence="1">HL-2020</strain>
        <tissue evidence="1">Leaf</tissue>
    </source>
</reference>
<dbReference type="Proteomes" id="UP000631114">
    <property type="component" value="Unassembled WGS sequence"/>
</dbReference>
<keyword evidence="2" id="KW-1185">Reference proteome</keyword>
<comment type="caution">
    <text evidence="1">The sequence shown here is derived from an EMBL/GenBank/DDBJ whole genome shotgun (WGS) entry which is preliminary data.</text>
</comment>
<dbReference type="AlphaFoldDB" id="A0A835LRF9"/>
<sequence length="188" mass="21529">MRWQTSLELKPGFATGGCRVGIDRLLTRYAKLIATHVAIKADPLSTRCAIWSFSVYILMNWWSMSHALAMAVQWGMWGSERFPLRFLGPTSRSTTCIAIVRTNVLLLQIFGDYHCVISRKGEFFWWEVGMQQILHIHRPGIYVCWGCLGDSKGSVKGHGRKEVLCRFNRVKVRVLLHFNGLLGFKELL</sequence>
<dbReference type="EMBL" id="JADFTS010000005">
    <property type="protein sequence ID" value="KAF9605393.1"/>
    <property type="molecule type" value="Genomic_DNA"/>
</dbReference>
<proteinExistence type="predicted"/>
<evidence type="ECO:0000313" key="2">
    <source>
        <dbReference type="Proteomes" id="UP000631114"/>
    </source>
</evidence>